<dbReference type="EMBL" id="JBFXLT010000122">
    <property type="protein sequence ID" value="KAL2808078.1"/>
    <property type="molecule type" value="Genomic_DNA"/>
</dbReference>
<comment type="caution">
    <text evidence="2">The sequence shown here is derived from an EMBL/GenBank/DDBJ whole genome shotgun (WGS) entry which is preliminary data.</text>
</comment>
<dbReference type="Proteomes" id="UP001610334">
    <property type="component" value="Unassembled WGS sequence"/>
</dbReference>
<evidence type="ECO:0000313" key="2">
    <source>
        <dbReference type="EMBL" id="KAL2808078.1"/>
    </source>
</evidence>
<name>A0ABR4GZQ4_9EURO</name>
<feature type="region of interest" description="Disordered" evidence="1">
    <location>
        <begin position="81"/>
        <end position="106"/>
    </location>
</feature>
<protein>
    <recommendedName>
        <fullName evidence="4">Secreted protein</fullName>
    </recommendedName>
</protein>
<keyword evidence="3" id="KW-1185">Reference proteome</keyword>
<evidence type="ECO:0000256" key="1">
    <source>
        <dbReference type="SAM" id="MobiDB-lite"/>
    </source>
</evidence>
<sequence length="144" mass="16071">MVMLLPAAAPLQGMSVVSLWDICHYDKTIQMSAFTLELRLYTPTPSSPNHPSFRIFSPTRSYATTTRCEIRGYRRLSPSRYTRRQMFPGKRPGQTSTPSQPARLYDTCKPPVLSPVTTRRFDSGRSISGGASWNKVLSKGINAG</sequence>
<reference evidence="2 3" key="1">
    <citation type="submission" date="2024-07" db="EMBL/GenBank/DDBJ databases">
        <title>Section-level genome sequencing and comparative genomics of Aspergillus sections Usti and Cavernicolus.</title>
        <authorList>
            <consortium name="Lawrence Berkeley National Laboratory"/>
            <person name="Nybo J.L."/>
            <person name="Vesth T.C."/>
            <person name="Theobald S."/>
            <person name="Frisvad J.C."/>
            <person name="Larsen T.O."/>
            <person name="Kjaerboelling I."/>
            <person name="Rothschild-Mancinelli K."/>
            <person name="Lyhne E.K."/>
            <person name="Kogle M.E."/>
            <person name="Barry K."/>
            <person name="Clum A."/>
            <person name="Na H."/>
            <person name="Ledsgaard L."/>
            <person name="Lin J."/>
            <person name="Lipzen A."/>
            <person name="Kuo A."/>
            <person name="Riley R."/>
            <person name="Mondo S."/>
            <person name="Labutti K."/>
            <person name="Haridas S."/>
            <person name="Pangalinan J."/>
            <person name="Salamov A.A."/>
            <person name="Simmons B.A."/>
            <person name="Magnuson J.K."/>
            <person name="Chen J."/>
            <person name="Drula E."/>
            <person name="Henrissat B."/>
            <person name="Wiebenga A."/>
            <person name="Lubbers R.J."/>
            <person name="Gomes A.C."/>
            <person name="Makela M.R."/>
            <person name="Stajich J."/>
            <person name="Grigoriev I.V."/>
            <person name="Mortensen U.H."/>
            <person name="De Vries R.P."/>
            <person name="Baker S.E."/>
            <person name="Andersen M.R."/>
        </authorList>
    </citation>
    <scope>NUCLEOTIDE SEQUENCE [LARGE SCALE GENOMIC DNA]</scope>
    <source>
        <strain evidence="2 3">CBS 588.65</strain>
    </source>
</reference>
<gene>
    <name evidence="2" type="ORF">BJX63DRAFT_52222</name>
</gene>
<organism evidence="2 3">
    <name type="scientific">Aspergillus granulosus</name>
    <dbReference type="NCBI Taxonomy" id="176169"/>
    <lineage>
        <taxon>Eukaryota</taxon>
        <taxon>Fungi</taxon>
        <taxon>Dikarya</taxon>
        <taxon>Ascomycota</taxon>
        <taxon>Pezizomycotina</taxon>
        <taxon>Eurotiomycetes</taxon>
        <taxon>Eurotiomycetidae</taxon>
        <taxon>Eurotiales</taxon>
        <taxon>Aspergillaceae</taxon>
        <taxon>Aspergillus</taxon>
        <taxon>Aspergillus subgen. Nidulantes</taxon>
    </lineage>
</organism>
<proteinExistence type="predicted"/>
<evidence type="ECO:0000313" key="3">
    <source>
        <dbReference type="Proteomes" id="UP001610334"/>
    </source>
</evidence>
<accession>A0ABR4GZQ4</accession>
<evidence type="ECO:0008006" key="4">
    <source>
        <dbReference type="Google" id="ProtNLM"/>
    </source>
</evidence>